<gene>
    <name evidence="2" type="ORF">ABVK25_005774</name>
</gene>
<feature type="compositionally biased region" description="Low complexity" evidence="1">
    <location>
        <begin position="42"/>
        <end position="56"/>
    </location>
</feature>
<sequence>MPDEYRHTLKNHGSGSKKTDKSKVAYQILHRTWPAKPNTSGQTETEQASTASTESTMQRWADEGMSEQPYNAVGTFRPFSYENGSGYGGGNGKSNETGKGDVGSTGAVRGSDHGGQRR</sequence>
<comment type="caution">
    <text evidence="2">The sequence shown here is derived from an EMBL/GenBank/DDBJ whole genome shotgun (WGS) entry which is preliminary data.</text>
</comment>
<proteinExistence type="predicted"/>
<name>A0ABR4B7W6_9LECA</name>
<feature type="region of interest" description="Disordered" evidence="1">
    <location>
        <begin position="1"/>
        <end position="118"/>
    </location>
</feature>
<reference evidence="2 3" key="1">
    <citation type="submission" date="2024-09" db="EMBL/GenBank/DDBJ databases">
        <title>Rethinking Asexuality: The Enigmatic Case of Functional Sexual Genes in Lepraria (Stereocaulaceae).</title>
        <authorList>
            <person name="Doellman M."/>
            <person name="Sun Y."/>
            <person name="Barcenas-Pena A."/>
            <person name="Lumbsch H.T."/>
            <person name="Grewe F."/>
        </authorList>
    </citation>
    <scope>NUCLEOTIDE SEQUENCE [LARGE SCALE GENOMIC DNA]</scope>
    <source>
        <strain evidence="2 3">Grewe 0041</strain>
    </source>
</reference>
<organism evidence="2 3">
    <name type="scientific">Lepraria finkii</name>
    <dbReference type="NCBI Taxonomy" id="1340010"/>
    <lineage>
        <taxon>Eukaryota</taxon>
        <taxon>Fungi</taxon>
        <taxon>Dikarya</taxon>
        <taxon>Ascomycota</taxon>
        <taxon>Pezizomycotina</taxon>
        <taxon>Lecanoromycetes</taxon>
        <taxon>OSLEUM clade</taxon>
        <taxon>Lecanoromycetidae</taxon>
        <taxon>Lecanorales</taxon>
        <taxon>Lecanorineae</taxon>
        <taxon>Stereocaulaceae</taxon>
        <taxon>Lepraria</taxon>
    </lineage>
</organism>
<dbReference type="EMBL" id="JBHFEH010000018">
    <property type="protein sequence ID" value="KAL2053845.1"/>
    <property type="molecule type" value="Genomic_DNA"/>
</dbReference>
<accession>A0ABR4B7W6</accession>
<evidence type="ECO:0000313" key="3">
    <source>
        <dbReference type="Proteomes" id="UP001590951"/>
    </source>
</evidence>
<dbReference type="Proteomes" id="UP001590951">
    <property type="component" value="Unassembled WGS sequence"/>
</dbReference>
<evidence type="ECO:0000313" key="2">
    <source>
        <dbReference type="EMBL" id="KAL2053845.1"/>
    </source>
</evidence>
<protein>
    <submittedName>
        <fullName evidence="2">Uncharacterized protein</fullName>
    </submittedName>
</protein>
<evidence type="ECO:0000256" key="1">
    <source>
        <dbReference type="SAM" id="MobiDB-lite"/>
    </source>
</evidence>
<keyword evidence="3" id="KW-1185">Reference proteome</keyword>